<dbReference type="OrthoDB" id="9777346at2"/>
<evidence type="ECO:0000259" key="1">
    <source>
        <dbReference type="Pfam" id="PF00534"/>
    </source>
</evidence>
<dbReference type="PANTHER" id="PTHR12526:SF630">
    <property type="entry name" value="GLYCOSYLTRANSFERASE"/>
    <property type="match status" value="1"/>
</dbReference>
<protein>
    <submittedName>
        <fullName evidence="3">Glycosyltransferase</fullName>
    </submittedName>
</protein>
<dbReference type="Gene3D" id="3.40.50.2000">
    <property type="entry name" value="Glycogen Phosphorylase B"/>
    <property type="match status" value="2"/>
</dbReference>
<evidence type="ECO:0000313" key="3">
    <source>
        <dbReference type="EMBL" id="KPQ30444.1"/>
    </source>
</evidence>
<dbReference type="Proteomes" id="UP000050416">
    <property type="component" value="Unassembled WGS sequence"/>
</dbReference>
<dbReference type="InterPro" id="IPR001296">
    <property type="entry name" value="Glyco_trans_1"/>
</dbReference>
<dbReference type="Pfam" id="PF13439">
    <property type="entry name" value="Glyco_transf_4"/>
    <property type="match status" value="1"/>
</dbReference>
<name>A0A0P7ZME3_9GAMM</name>
<evidence type="ECO:0000313" key="4">
    <source>
        <dbReference type="Proteomes" id="UP000050416"/>
    </source>
</evidence>
<gene>
    <name evidence="3" type="ORF">HLUCCX14_02485</name>
</gene>
<dbReference type="GO" id="GO:1901135">
    <property type="term" value="P:carbohydrate derivative metabolic process"/>
    <property type="evidence" value="ECO:0007669"/>
    <property type="project" value="UniProtKB-ARBA"/>
</dbReference>
<keyword evidence="3" id="KW-0808">Transferase</keyword>
<dbReference type="InterPro" id="IPR028098">
    <property type="entry name" value="Glyco_trans_4-like_N"/>
</dbReference>
<dbReference type="PATRIC" id="fig|1305731.5.peg.3285"/>
<feature type="domain" description="Glycosyl transferase family 1" evidence="1">
    <location>
        <begin position="180"/>
        <end position="335"/>
    </location>
</feature>
<comment type="caution">
    <text evidence="3">The sequence shown here is derived from an EMBL/GenBank/DDBJ whole genome shotgun (WGS) entry which is preliminary data.</text>
</comment>
<reference evidence="3 4" key="1">
    <citation type="submission" date="2015-09" db="EMBL/GenBank/DDBJ databases">
        <title>Identification and resolution of microdiversity through metagenomic sequencing of parallel consortia.</title>
        <authorList>
            <person name="Nelson W.C."/>
            <person name="Romine M.F."/>
            <person name="Lindemann S.R."/>
        </authorList>
    </citation>
    <scope>NUCLEOTIDE SEQUENCE [LARGE SCALE GENOMIC DNA]</scope>
    <source>
        <strain evidence="3">HL-55</strain>
    </source>
</reference>
<dbReference type="CDD" id="cd03801">
    <property type="entry name" value="GT4_PimA-like"/>
    <property type="match status" value="1"/>
</dbReference>
<dbReference type="PANTHER" id="PTHR12526">
    <property type="entry name" value="GLYCOSYLTRANSFERASE"/>
    <property type="match status" value="1"/>
</dbReference>
<dbReference type="EMBL" id="LJZQ01000002">
    <property type="protein sequence ID" value="KPQ30444.1"/>
    <property type="molecule type" value="Genomic_DNA"/>
</dbReference>
<dbReference type="AlphaFoldDB" id="A0A0P7ZME3"/>
<dbReference type="SUPFAM" id="SSF53756">
    <property type="entry name" value="UDP-Glycosyltransferase/glycogen phosphorylase"/>
    <property type="match status" value="1"/>
</dbReference>
<dbReference type="Pfam" id="PF00534">
    <property type="entry name" value="Glycos_transf_1"/>
    <property type="match status" value="1"/>
</dbReference>
<dbReference type="STRING" id="1305731.GCA_000934705_01375"/>
<sequence length="376" mass="41294">MQVVVFARHPGGGIRTYFSYVYGNEALKDFEFRLVTPESAALDSLVAPLGNVSILAKTPESNLKLLIALLRVVLRKRPALVHSHGFTAGLISAFPLWLLHIPHIITTHDVFMPGHFRGPMGTFKKYIMARLFSLARLVNPVGDDAAENFRVTFPALAGKGRVVAVRNGIKSAAFLGADSRALRKEAGIPDNALVVGFFGRFMAQKGFGLLVDAVESWNNSGKHRPLHVCCFGWGGFIREEQESIAHRELQEYFHFFPGTDEMGAAIRGVDAVVMPSRWEACPLLPMEVMVAGKPLIASNCIGLKEVTNNTPALIFEVGSLPQLVAQLSEFESRQEHFAAEFCHFRDVAAERFDVSATAESLSSVFNSVLDRPEASK</sequence>
<feature type="domain" description="Glycosyltransferase subfamily 4-like N-terminal" evidence="2">
    <location>
        <begin position="30"/>
        <end position="169"/>
    </location>
</feature>
<dbReference type="GO" id="GO:0016757">
    <property type="term" value="F:glycosyltransferase activity"/>
    <property type="evidence" value="ECO:0007669"/>
    <property type="project" value="InterPro"/>
</dbReference>
<accession>A0A0P7ZME3</accession>
<organism evidence="3 4">
    <name type="scientific">Marinobacter excellens HL-55</name>
    <dbReference type="NCBI Taxonomy" id="1305731"/>
    <lineage>
        <taxon>Bacteria</taxon>
        <taxon>Pseudomonadati</taxon>
        <taxon>Pseudomonadota</taxon>
        <taxon>Gammaproteobacteria</taxon>
        <taxon>Pseudomonadales</taxon>
        <taxon>Marinobacteraceae</taxon>
        <taxon>Marinobacter</taxon>
    </lineage>
</organism>
<evidence type="ECO:0000259" key="2">
    <source>
        <dbReference type="Pfam" id="PF13439"/>
    </source>
</evidence>
<proteinExistence type="predicted"/>